<proteinExistence type="predicted"/>
<protein>
    <submittedName>
        <fullName evidence="1">Uncharacterized protein</fullName>
    </submittedName>
</protein>
<gene>
    <name evidence="1" type="ORF">THF1A12_200020</name>
</gene>
<organism evidence="1 2">
    <name type="scientific">Vibrio jasicida</name>
    <dbReference type="NCBI Taxonomy" id="766224"/>
    <lineage>
        <taxon>Bacteria</taxon>
        <taxon>Pseudomonadati</taxon>
        <taxon>Pseudomonadota</taxon>
        <taxon>Gammaproteobacteria</taxon>
        <taxon>Vibrionales</taxon>
        <taxon>Vibrionaceae</taxon>
        <taxon>Vibrio</taxon>
    </lineage>
</organism>
<comment type="caution">
    <text evidence="1">The sequence shown here is derived from an EMBL/GenBank/DDBJ whole genome shotgun (WGS) entry which is preliminary data.</text>
</comment>
<evidence type="ECO:0000313" key="1">
    <source>
        <dbReference type="EMBL" id="CAH1588098.1"/>
    </source>
</evidence>
<dbReference type="AlphaFoldDB" id="A0AAU9QM83"/>
<accession>A0AAU9QM83</accession>
<sequence>MVFYSNYSSLAKLYFGQKFVNGLLKLVIEDNCTFVHFDTVGTYHATLFLSTITQ</sequence>
<dbReference type="EMBL" id="CAKMUD010000073">
    <property type="protein sequence ID" value="CAH1588098.1"/>
    <property type="molecule type" value="Genomic_DNA"/>
</dbReference>
<evidence type="ECO:0000313" key="2">
    <source>
        <dbReference type="Proteomes" id="UP001295462"/>
    </source>
</evidence>
<name>A0AAU9QM83_9VIBR</name>
<reference evidence="1" key="1">
    <citation type="submission" date="2022-01" db="EMBL/GenBank/DDBJ databases">
        <authorList>
            <person name="Lagorce A."/>
        </authorList>
    </citation>
    <scope>NUCLEOTIDE SEQUENCE</scope>
    <source>
        <strain evidence="1">Th15_F1_A12</strain>
    </source>
</reference>
<dbReference type="Proteomes" id="UP001295462">
    <property type="component" value="Unassembled WGS sequence"/>
</dbReference>